<dbReference type="PROSITE" id="PS50280">
    <property type="entry name" value="SET"/>
    <property type="match status" value="1"/>
</dbReference>
<evidence type="ECO:0000313" key="3">
    <source>
        <dbReference type="EMBL" id="SCU92749.1"/>
    </source>
</evidence>
<dbReference type="PANTHER" id="PTHR13271">
    <property type="entry name" value="UNCHARACTERIZED PUTATIVE METHYLTRANSFERASE"/>
    <property type="match status" value="1"/>
</dbReference>
<dbReference type="OrthoDB" id="441812at2759"/>
<dbReference type="GO" id="GO:0016279">
    <property type="term" value="F:protein-lysine N-methyltransferase activity"/>
    <property type="evidence" value="ECO:0007669"/>
    <property type="project" value="TreeGrafter"/>
</dbReference>
<dbReference type="InterPro" id="IPR001214">
    <property type="entry name" value="SET_dom"/>
</dbReference>
<dbReference type="PANTHER" id="PTHR13271:SF128">
    <property type="entry name" value="RIBOSOMAL LYSINE N-METHYLTRANSFERASE 3"/>
    <property type="match status" value="1"/>
</dbReference>
<keyword evidence="4" id="KW-1185">Reference proteome</keyword>
<organism evidence="3 4">
    <name type="scientific">Lachancea mirantina</name>
    <dbReference type="NCBI Taxonomy" id="1230905"/>
    <lineage>
        <taxon>Eukaryota</taxon>
        <taxon>Fungi</taxon>
        <taxon>Dikarya</taxon>
        <taxon>Ascomycota</taxon>
        <taxon>Saccharomycotina</taxon>
        <taxon>Saccharomycetes</taxon>
        <taxon>Saccharomycetales</taxon>
        <taxon>Saccharomycetaceae</taxon>
        <taxon>Lachancea</taxon>
    </lineage>
</organism>
<feature type="region of interest" description="Disordered" evidence="1">
    <location>
        <begin position="403"/>
        <end position="429"/>
    </location>
</feature>
<reference evidence="3 4" key="1">
    <citation type="submission" date="2016-03" db="EMBL/GenBank/DDBJ databases">
        <authorList>
            <person name="Devillers H."/>
        </authorList>
    </citation>
    <scope>NUCLEOTIDE SEQUENCE [LARGE SCALE GENOMIC DNA]</scope>
    <source>
        <strain evidence="3">CBS 11717</strain>
    </source>
</reference>
<dbReference type="AlphaFoldDB" id="A0A1G4JPQ5"/>
<dbReference type="Gene3D" id="3.90.1410.10">
    <property type="entry name" value="set domain protein methyltransferase, domain 1"/>
    <property type="match status" value="1"/>
</dbReference>
<feature type="compositionally biased region" description="Acidic residues" evidence="1">
    <location>
        <begin position="415"/>
        <end position="429"/>
    </location>
</feature>
<dbReference type="InterPro" id="IPR046341">
    <property type="entry name" value="SET_dom_sf"/>
</dbReference>
<evidence type="ECO:0000259" key="2">
    <source>
        <dbReference type="PROSITE" id="PS50280"/>
    </source>
</evidence>
<sequence length="540" mass="60322">MSLTTFEQAKDVLSFCVKNKIYFSSFNCEVKPSSAGGIGVFAKSDIDANTVLLRVPKSAVFSASNSSIANLLVDEEIDGVLALTLAFLYEREVFGPKSNWYSYLQTIQLNWDQESLYLPPSFWPSNRKRLMEQTALGTLFHGLDNEGEILSAFSTAVEVSRKWHAEARLSPPSILQNDTSANSLRFVATVFTISSRAFEVDAFHETALVPVADLFNHHALHPDVRFESTYEVCTYCGEFGVCGHAEFDEEEANDAEIFHEGGIAQSRNLQWVAAPEFVKELEKEAAKQLKSSIKELIAKQISKTKPGSVSLSDLDPQECVDVVLMRGVEKHHEIFNSYGDLPNPLLLARYGFCVRDNPNDLVHLAPELKKLCFLKKLDLKPCFLWWIQDGFLLFQEASGEVSEADGGRSSFTESIESDSDAENEIETNSDQLSDEWQQELCLNSSADPSAALKAFLNLLGMKSAQRAKFFEDVERNSISAVNKWLISKPLGTQARKLLNVVVKKKRNSYNSLLRSLHGNSKILVLSELHIIEKLLTNDGK</sequence>
<name>A0A1G4JPQ5_9SACH</name>
<feature type="domain" description="SET" evidence="2">
    <location>
        <begin position="19"/>
        <end position="339"/>
    </location>
</feature>
<accession>A0A1G4JPQ5</accession>
<dbReference type="GO" id="GO:0005634">
    <property type="term" value="C:nucleus"/>
    <property type="evidence" value="ECO:0007669"/>
    <property type="project" value="TreeGrafter"/>
</dbReference>
<dbReference type="EMBL" id="LT598465">
    <property type="protein sequence ID" value="SCU92749.1"/>
    <property type="molecule type" value="Genomic_DNA"/>
</dbReference>
<evidence type="ECO:0000256" key="1">
    <source>
        <dbReference type="SAM" id="MobiDB-lite"/>
    </source>
</evidence>
<proteinExistence type="predicted"/>
<protein>
    <submittedName>
        <fullName evidence="3">LAMI_0E11870g1_1</fullName>
    </submittedName>
</protein>
<gene>
    <name evidence="3" type="ORF">LAMI_0E11870G</name>
</gene>
<evidence type="ECO:0000313" key="4">
    <source>
        <dbReference type="Proteomes" id="UP000191024"/>
    </source>
</evidence>
<dbReference type="SUPFAM" id="SSF82199">
    <property type="entry name" value="SET domain"/>
    <property type="match status" value="2"/>
</dbReference>
<dbReference type="InterPro" id="IPR050600">
    <property type="entry name" value="SETD3_SETD6_MTase"/>
</dbReference>
<dbReference type="CDD" id="cd10527">
    <property type="entry name" value="SET_LSMT"/>
    <property type="match status" value="1"/>
</dbReference>
<dbReference type="Proteomes" id="UP000191024">
    <property type="component" value="Chromosome E"/>
</dbReference>
<dbReference type="STRING" id="1230905.A0A1G4JPQ5"/>